<comment type="caution">
    <text evidence="3">The sequence shown here is derived from an EMBL/GenBank/DDBJ whole genome shotgun (WGS) entry which is preliminary data.</text>
</comment>
<keyword evidence="1" id="KW-0472">Membrane</keyword>
<proteinExistence type="predicted"/>
<feature type="domain" description="Dienelactone hydrolase" evidence="2">
    <location>
        <begin position="69"/>
        <end position="274"/>
    </location>
</feature>
<dbReference type="EMBL" id="LCFK01000005">
    <property type="protein sequence ID" value="KKS94679.1"/>
    <property type="molecule type" value="Genomic_DNA"/>
</dbReference>
<name>A0A0G1DAJ7_9BACT</name>
<organism evidence="3 4">
    <name type="scientific">Candidatus Collierbacteria bacterium GW2011_GWC2_43_12</name>
    <dbReference type="NCBI Taxonomy" id="1618390"/>
    <lineage>
        <taxon>Bacteria</taxon>
        <taxon>Candidatus Collieribacteriota</taxon>
    </lineage>
</organism>
<evidence type="ECO:0000259" key="2">
    <source>
        <dbReference type="Pfam" id="PF01738"/>
    </source>
</evidence>
<dbReference type="AlphaFoldDB" id="A0A0G1DAJ7"/>
<protein>
    <submittedName>
        <fullName evidence="3">Carboxymethylenebutenolidase</fullName>
    </submittedName>
</protein>
<evidence type="ECO:0000256" key="1">
    <source>
        <dbReference type="SAM" id="Phobius"/>
    </source>
</evidence>
<dbReference type="PANTHER" id="PTHR46623:SF6">
    <property type="entry name" value="ALPHA_BETA-HYDROLASES SUPERFAMILY PROTEIN"/>
    <property type="match status" value="1"/>
</dbReference>
<dbReference type="InterPro" id="IPR002925">
    <property type="entry name" value="Dienelactn_hydro"/>
</dbReference>
<gene>
    <name evidence="3" type="ORF">UV68_C0005G0011</name>
</gene>
<dbReference type="Pfam" id="PF01738">
    <property type="entry name" value="DLH"/>
    <property type="match status" value="1"/>
</dbReference>
<dbReference type="Gene3D" id="3.40.50.1820">
    <property type="entry name" value="alpha/beta hydrolase"/>
    <property type="match status" value="1"/>
</dbReference>
<keyword evidence="1" id="KW-1133">Transmembrane helix</keyword>
<feature type="transmembrane region" description="Helical" evidence="1">
    <location>
        <begin position="12"/>
        <end position="28"/>
    </location>
</feature>
<accession>A0A0G1DAJ7</accession>
<dbReference type="PATRIC" id="fig|1618390.3.peg.171"/>
<dbReference type="InterPro" id="IPR029058">
    <property type="entry name" value="AB_hydrolase_fold"/>
</dbReference>
<keyword evidence="1" id="KW-0812">Transmembrane</keyword>
<evidence type="ECO:0000313" key="4">
    <source>
        <dbReference type="Proteomes" id="UP000033980"/>
    </source>
</evidence>
<dbReference type="GO" id="GO:0016787">
    <property type="term" value="F:hydrolase activity"/>
    <property type="evidence" value="ECO:0007669"/>
    <property type="project" value="InterPro"/>
</dbReference>
<dbReference type="PANTHER" id="PTHR46623">
    <property type="entry name" value="CARBOXYMETHYLENEBUTENOLIDASE-RELATED"/>
    <property type="match status" value="1"/>
</dbReference>
<dbReference type="SUPFAM" id="SSF53474">
    <property type="entry name" value="alpha/beta-Hydrolases"/>
    <property type="match status" value="1"/>
</dbReference>
<dbReference type="Proteomes" id="UP000033980">
    <property type="component" value="Unassembled WGS sequence"/>
</dbReference>
<reference evidence="3 4" key="1">
    <citation type="journal article" date="2015" name="Nature">
        <title>rRNA introns, odd ribosomes, and small enigmatic genomes across a large radiation of phyla.</title>
        <authorList>
            <person name="Brown C.T."/>
            <person name="Hug L.A."/>
            <person name="Thomas B.C."/>
            <person name="Sharon I."/>
            <person name="Castelle C.J."/>
            <person name="Singh A."/>
            <person name="Wilkins M.J."/>
            <person name="Williams K.H."/>
            <person name="Banfield J.F."/>
        </authorList>
    </citation>
    <scope>NUCLEOTIDE SEQUENCE [LARGE SCALE GENOMIC DNA]</scope>
</reference>
<dbReference type="InterPro" id="IPR051049">
    <property type="entry name" value="Dienelactone_hydrolase-like"/>
</dbReference>
<sequence>MAKTTKPPKAAGVLLIVLAFVIAGIYLFQRRPEKMDAEYIPQQTVSQMITPGLEKVITANVNYYGNSVGYYAEPDKEGSYPGVVMIHEWWGLNDGIKDMAKSLSSNGYRVLAVDLYGGKVAQNMQEAQGMVSSVKQPEALANMRAAKKFLNDKGATKVASFGWCFGGGQSLQLSLAEKDLSATVIYYGALATDSAKLKNIKWPVLGIFGDQDRSISVESVRAFQANLNKDKTVNEIYIYSGVGHAFANPTGANYAPEETKDAWGKTITFLEKYLK</sequence>
<evidence type="ECO:0000313" key="3">
    <source>
        <dbReference type="EMBL" id="KKS94679.1"/>
    </source>
</evidence>